<keyword evidence="10" id="KW-0413">Isomerase</keyword>
<keyword evidence="3" id="KW-0153">Cholesterol metabolism</keyword>
<evidence type="ECO:0000313" key="21">
    <source>
        <dbReference type="Proteomes" id="UP000013165"/>
    </source>
</evidence>
<evidence type="ECO:0000256" key="16">
    <source>
        <dbReference type="SAM" id="MobiDB-lite"/>
    </source>
</evidence>
<dbReference type="InterPro" id="IPR036188">
    <property type="entry name" value="FAD/NAD-bd_sf"/>
</dbReference>
<comment type="pathway">
    <text evidence="12">Steroid metabolism; cholesterol degradation.</text>
</comment>
<dbReference type="Pfam" id="PF00732">
    <property type="entry name" value="GMC_oxred_N"/>
    <property type="match status" value="1"/>
</dbReference>
<evidence type="ECO:0000313" key="20">
    <source>
        <dbReference type="EMBL" id="ENO13055.1"/>
    </source>
</evidence>
<evidence type="ECO:0000256" key="2">
    <source>
        <dbReference type="ARBA" id="ARBA00010790"/>
    </source>
</evidence>
<keyword evidence="6" id="KW-0560">Oxidoreductase</keyword>
<comment type="caution">
    <text evidence="20">The sequence shown here is derived from an EMBL/GenBank/DDBJ whole genome shotgun (WGS) entry which is preliminary data.</text>
</comment>
<evidence type="ECO:0000259" key="17">
    <source>
        <dbReference type="Pfam" id="PF00732"/>
    </source>
</evidence>
<evidence type="ECO:0000259" key="19">
    <source>
        <dbReference type="Pfam" id="PF05199"/>
    </source>
</evidence>
<evidence type="ECO:0000256" key="3">
    <source>
        <dbReference type="ARBA" id="ARBA00022548"/>
    </source>
</evidence>
<dbReference type="GO" id="GO:0004769">
    <property type="term" value="F:steroid Delta-isomerase activity"/>
    <property type="evidence" value="ECO:0007669"/>
    <property type="project" value="UniProtKB-EC"/>
</dbReference>
<keyword evidence="8" id="KW-1207">Sterol metabolism</keyword>
<sequence>MEWDYDVIVIGSGFGGAITACRLAQAGRSVCMLEKGRRWDRTHFPRSPVEVSRNAIAGAGHHLAGRGFIEYLTFRTMDVVQGTGVGGGSLHYFNVHMRPPSFIFDRPAWPRQITMRRMRPYYSVAADMLGANSLSVASDQRVPSRTQTFEDAVNSIGRQAERVPICVRLHSSTMTENTCEFCGNCLLGCHVHAKNTLDLNYIPLAEHHGAEVLPLHQALRITPEPEGYGVDVIDLGAPPADEPNSMLRTLRARQVVVAAGTLGTNELLLRCKHLYRTLPRLSGRLGEGYSGNGDFIFAGARYENRLVDPGRGPSITAGVGFHEKDDQLIYIEDLGYPDPFIWYFNSVIPRRSRYRKWLRQTRRYLADALGAPLRFELNQLLEDGYLTHFLPYLGMGTDAADGRLYLNRSGELELDWSVRRSLPMFRRMLEHMQALSECSGGRLMNSFLWQTPVTRLPLSKTLTAHPLGGCALSDTPIKGVTNDRGEVWGYKGLYVADGALMPAAIGVNPSATICAVAERVAFHMIHGRELREGDAKAPSNRAMPLEPTPSPVSTSRSLTA</sequence>
<evidence type="ECO:0000256" key="11">
    <source>
        <dbReference type="ARBA" id="ARBA00038856"/>
    </source>
</evidence>
<evidence type="ECO:0000256" key="15">
    <source>
        <dbReference type="ARBA" id="ARBA00049778"/>
    </source>
</evidence>
<dbReference type="PATRIC" id="fig|626887.3.peg.3337"/>
<dbReference type="PANTHER" id="PTHR47470:SF1">
    <property type="entry name" value="FAD-DEPENDENT OXIDOREDUCTASE 2 FAD BINDING DOMAIN-CONTAINING PROTEIN"/>
    <property type="match status" value="1"/>
</dbReference>
<feature type="compositionally biased region" description="Polar residues" evidence="16">
    <location>
        <begin position="551"/>
        <end position="560"/>
    </location>
</feature>
<dbReference type="AlphaFoldDB" id="N6VSA5"/>
<dbReference type="GO" id="GO:0008203">
    <property type="term" value="P:cholesterol metabolic process"/>
    <property type="evidence" value="ECO:0007669"/>
    <property type="project" value="UniProtKB-KW"/>
</dbReference>
<dbReference type="RefSeq" id="WP_004581280.1">
    <property type="nucleotide sequence ID" value="NZ_AP028878.1"/>
</dbReference>
<keyword evidence="5" id="KW-0274">FAD</keyword>
<evidence type="ECO:0000256" key="10">
    <source>
        <dbReference type="ARBA" id="ARBA00023235"/>
    </source>
</evidence>
<dbReference type="HOGENOM" id="CLU_002483_2_0_6"/>
<dbReference type="EMBL" id="APLQ01000014">
    <property type="protein sequence ID" value="ENO13055.1"/>
    <property type="molecule type" value="Genomic_DNA"/>
</dbReference>
<evidence type="ECO:0000256" key="1">
    <source>
        <dbReference type="ARBA" id="ARBA00001974"/>
    </source>
</evidence>
<dbReference type="STRING" id="626887.J057_16695"/>
<feature type="domain" description="FAD-dependent oxidoreductase 2 FAD-binding" evidence="18">
    <location>
        <begin position="6"/>
        <end position="38"/>
    </location>
</feature>
<dbReference type="InterPro" id="IPR052542">
    <property type="entry name" value="Cholesterol_Oxidase"/>
</dbReference>
<evidence type="ECO:0000256" key="9">
    <source>
        <dbReference type="ARBA" id="ARBA00023221"/>
    </source>
</evidence>
<dbReference type="InterPro" id="IPR000172">
    <property type="entry name" value="GMC_OxRdtase_N"/>
</dbReference>
<feature type="domain" description="Glucose-methanol-choline oxidoreductase N-terminal" evidence="17">
    <location>
        <begin position="73"/>
        <end position="270"/>
    </location>
</feature>
<feature type="domain" description="Glucose-methanol-choline oxidoreductase C-terminal" evidence="19">
    <location>
        <begin position="461"/>
        <end position="517"/>
    </location>
</feature>
<dbReference type="EC" id="1.1.3.6" evidence="13"/>
<dbReference type="EC" id="5.3.3.1" evidence="11"/>
<dbReference type="GO" id="GO:0050660">
    <property type="term" value="F:flavin adenine dinucleotide binding"/>
    <property type="evidence" value="ECO:0007669"/>
    <property type="project" value="InterPro"/>
</dbReference>
<dbReference type="InterPro" id="IPR003953">
    <property type="entry name" value="FAD-dep_OxRdtase_2_FAD-bd"/>
</dbReference>
<comment type="similarity">
    <text evidence="2">Belongs to the GMC oxidoreductase family.</text>
</comment>
<feature type="region of interest" description="Disordered" evidence="16">
    <location>
        <begin position="532"/>
        <end position="560"/>
    </location>
</feature>
<dbReference type="GO" id="GO:0016995">
    <property type="term" value="F:cholesterol oxidase activity"/>
    <property type="evidence" value="ECO:0007669"/>
    <property type="project" value="UniProtKB-EC"/>
</dbReference>
<name>N6VSA5_9GAMM</name>
<dbReference type="Gene3D" id="3.50.50.60">
    <property type="entry name" value="FAD/NAD(P)-binding domain"/>
    <property type="match status" value="3"/>
</dbReference>
<evidence type="ECO:0000256" key="7">
    <source>
        <dbReference type="ARBA" id="ARBA00023098"/>
    </source>
</evidence>
<keyword evidence="21" id="KW-1185">Reference proteome</keyword>
<dbReference type="PRINTS" id="PR00411">
    <property type="entry name" value="PNDRDTASEI"/>
</dbReference>
<dbReference type="eggNOG" id="COG2303">
    <property type="taxonomic scope" value="Bacteria"/>
</dbReference>
<evidence type="ECO:0000256" key="6">
    <source>
        <dbReference type="ARBA" id="ARBA00023002"/>
    </source>
</evidence>
<dbReference type="SUPFAM" id="SSF51905">
    <property type="entry name" value="FAD/NAD(P)-binding domain"/>
    <property type="match status" value="1"/>
</dbReference>
<evidence type="ECO:0000256" key="8">
    <source>
        <dbReference type="ARBA" id="ARBA00023166"/>
    </source>
</evidence>
<keyword evidence="9" id="KW-0753">Steroid metabolism</keyword>
<dbReference type="Pfam" id="PF00890">
    <property type="entry name" value="FAD_binding_2"/>
    <property type="match status" value="1"/>
</dbReference>
<dbReference type="OrthoDB" id="9787779at2"/>
<evidence type="ECO:0000256" key="14">
    <source>
        <dbReference type="ARBA" id="ARBA00049744"/>
    </source>
</evidence>
<reference evidence="20 21" key="1">
    <citation type="journal article" date="2013" name="Genome Announc.">
        <title>Genome Sequence of the Polycyclic Aromatic Hydrocarbon-Degrading Bacterium Strain Marinobacter nanhaiticus D15-8WT.</title>
        <authorList>
            <person name="Cui Z."/>
            <person name="Gao W."/>
            <person name="Li Q."/>
            <person name="Xu G."/>
            <person name="Zheng L."/>
        </authorList>
    </citation>
    <scope>NUCLEOTIDE SEQUENCE [LARGE SCALE GENOMIC DNA]</scope>
    <source>
        <strain evidence="20 21">D15-8W</strain>
    </source>
</reference>
<organism evidence="20 21">
    <name type="scientific">Marinobacter nanhaiticus D15-8W</name>
    <dbReference type="NCBI Taxonomy" id="626887"/>
    <lineage>
        <taxon>Bacteria</taxon>
        <taxon>Pseudomonadati</taxon>
        <taxon>Pseudomonadota</taxon>
        <taxon>Gammaproteobacteria</taxon>
        <taxon>Pseudomonadales</taxon>
        <taxon>Marinobacteraceae</taxon>
        <taxon>Marinobacter</taxon>
    </lineage>
</organism>
<dbReference type="InterPro" id="IPR007867">
    <property type="entry name" value="GMC_OxRtase_C"/>
</dbReference>
<evidence type="ECO:0000256" key="4">
    <source>
        <dbReference type="ARBA" id="ARBA00022630"/>
    </source>
</evidence>
<accession>N6VSA5</accession>
<keyword evidence="7" id="KW-0443">Lipid metabolism</keyword>
<keyword evidence="4" id="KW-0285">Flavoprotein</keyword>
<evidence type="ECO:0000256" key="12">
    <source>
        <dbReference type="ARBA" id="ARBA00049645"/>
    </source>
</evidence>
<protein>
    <recommendedName>
        <fullName evidence="14">Cholesterol oxidase</fullName>
        <ecNumber evidence="13">1.1.3.6</ecNumber>
        <ecNumber evidence="11">5.3.3.1</ecNumber>
    </recommendedName>
    <alternativeName>
        <fullName evidence="15">Cholesterol isomerase</fullName>
    </alternativeName>
</protein>
<proteinExistence type="inferred from homology"/>
<dbReference type="PANTHER" id="PTHR47470">
    <property type="entry name" value="CHOLESTEROL OXIDASE"/>
    <property type="match status" value="1"/>
</dbReference>
<dbReference type="Proteomes" id="UP000013165">
    <property type="component" value="Unassembled WGS sequence"/>
</dbReference>
<comment type="cofactor">
    <cofactor evidence="1">
        <name>FAD</name>
        <dbReference type="ChEBI" id="CHEBI:57692"/>
    </cofactor>
</comment>
<gene>
    <name evidence="20" type="ORF">J057_16695</name>
</gene>
<evidence type="ECO:0000259" key="18">
    <source>
        <dbReference type="Pfam" id="PF00890"/>
    </source>
</evidence>
<evidence type="ECO:0000256" key="13">
    <source>
        <dbReference type="ARBA" id="ARBA00049723"/>
    </source>
</evidence>
<evidence type="ECO:0000256" key="5">
    <source>
        <dbReference type="ARBA" id="ARBA00022827"/>
    </source>
</evidence>
<dbReference type="Pfam" id="PF05199">
    <property type="entry name" value="GMC_oxred_C"/>
    <property type="match status" value="1"/>
</dbReference>